<dbReference type="Gene3D" id="3.30.70.270">
    <property type="match status" value="1"/>
</dbReference>
<organism evidence="8 9">
    <name type="scientific">Plakobranchus ocellatus</name>
    <dbReference type="NCBI Taxonomy" id="259542"/>
    <lineage>
        <taxon>Eukaryota</taxon>
        <taxon>Metazoa</taxon>
        <taxon>Spiralia</taxon>
        <taxon>Lophotrochozoa</taxon>
        <taxon>Mollusca</taxon>
        <taxon>Gastropoda</taxon>
        <taxon>Heterobranchia</taxon>
        <taxon>Euthyneura</taxon>
        <taxon>Panpulmonata</taxon>
        <taxon>Sacoglossa</taxon>
        <taxon>Placobranchoidea</taxon>
        <taxon>Plakobranchidae</taxon>
        <taxon>Plakobranchus</taxon>
    </lineage>
</organism>
<dbReference type="InterPro" id="IPR001995">
    <property type="entry name" value="Peptidase_A2_cat"/>
</dbReference>
<dbReference type="InterPro" id="IPR001969">
    <property type="entry name" value="Aspartic_peptidase_AS"/>
</dbReference>
<evidence type="ECO:0000256" key="5">
    <source>
        <dbReference type="ARBA" id="ARBA00022801"/>
    </source>
</evidence>
<dbReference type="GO" id="GO:0004519">
    <property type="term" value="F:endonuclease activity"/>
    <property type="evidence" value="ECO:0007669"/>
    <property type="project" value="UniProtKB-KW"/>
</dbReference>
<proteinExistence type="predicted"/>
<dbReference type="GO" id="GO:0006508">
    <property type="term" value="P:proteolysis"/>
    <property type="evidence" value="ECO:0007669"/>
    <property type="project" value="InterPro"/>
</dbReference>
<keyword evidence="3" id="KW-0540">Nuclease</keyword>
<accession>A0AAV3ZZZ8</accession>
<dbReference type="InterPro" id="IPR021109">
    <property type="entry name" value="Peptidase_aspartic_dom_sf"/>
</dbReference>
<dbReference type="InterPro" id="IPR000477">
    <property type="entry name" value="RT_dom"/>
</dbReference>
<keyword evidence="4" id="KW-0255">Endonuclease</keyword>
<dbReference type="AlphaFoldDB" id="A0AAV3ZZZ8"/>
<keyword evidence="1" id="KW-0808">Transferase</keyword>
<dbReference type="Gene3D" id="2.40.70.10">
    <property type="entry name" value="Acid Proteases"/>
    <property type="match status" value="1"/>
</dbReference>
<evidence type="ECO:0000259" key="7">
    <source>
        <dbReference type="PROSITE" id="PS50175"/>
    </source>
</evidence>
<reference evidence="8 9" key="1">
    <citation type="journal article" date="2021" name="Elife">
        <title>Chloroplast acquisition without the gene transfer in kleptoplastic sea slugs, Plakobranchus ocellatus.</title>
        <authorList>
            <person name="Maeda T."/>
            <person name="Takahashi S."/>
            <person name="Yoshida T."/>
            <person name="Shimamura S."/>
            <person name="Takaki Y."/>
            <person name="Nagai Y."/>
            <person name="Toyoda A."/>
            <person name="Suzuki Y."/>
            <person name="Arimoto A."/>
            <person name="Ishii H."/>
            <person name="Satoh N."/>
            <person name="Nishiyama T."/>
            <person name="Hasebe M."/>
            <person name="Maruyama T."/>
            <person name="Minagawa J."/>
            <person name="Obokata J."/>
            <person name="Shigenobu S."/>
        </authorList>
    </citation>
    <scope>NUCLEOTIDE SEQUENCE [LARGE SCALE GENOMIC DNA]</scope>
</reference>
<evidence type="ECO:0000313" key="8">
    <source>
        <dbReference type="EMBL" id="GFO00091.1"/>
    </source>
</evidence>
<keyword evidence="5" id="KW-0378">Hydrolase</keyword>
<gene>
    <name evidence="8" type="ORF">PoB_002659600</name>
</gene>
<evidence type="ECO:0000256" key="1">
    <source>
        <dbReference type="ARBA" id="ARBA00022679"/>
    </source>
</evidence>
<feature type="domain" description="Peptidase A2" evidence="7">
    <location>
        <begin position="46"/>
        <end position="118"/>
    </location>
</feature>
<dbReference type="EMBL" id="BLXT01003028">
    <property type="protein sequence ID" value="GFO00091.1"/>
    <property type="molecule type" value="Genomic_DNA"/>
</dbReference>
<evidence type="ECO:0000256" key="6">
    <source>
        <dbReference type="SAM" id="MobiDB-lite"/>
    </source>
</evidence>
<keyword evidence="2" id="KW-0548">Nucleotidyltransferase</keyword>
<evidence type="ECO:0000313" key="9">
    <source>
        <dbReference type="Proteomes" id="UP000735302"/>
    </source>
</evidence>
<dbReference type="InterPro" id="IPR043128">
    <property type="entry name" value="Rev_trsase/Diguanyl_cyclase"/>
</dbReference>
<dbReference type="CDD" id="cd01647">
    <property type="entry name" value="RT_LTR"/>
    <property type="match status" value="1"/>
</dbReference>
<dbReference type="Gene3D" id="3.10.10.10">
    <property type="entry name" value="HIV Type 1 Reverse Transcriptase, subunit A, domain 1"/>
    <property type="match status" value="1"/>
</dbReference>
<dbReference type="PANTHER" id="PTHR37984">
    <property type="entry name" value="PROTEIN CBG26694"/>
    <property type="match status" value="1"/>
</dbReference>
<dbReference type="Pfam" id="PF13650">
    <property type="entry name" value="Asp_protease_2"/>
    <property type="match status" value="1"/>
</dbReference>
<comment type="caution">
    <text evidence="8">The sequence shown here is derived from an EMBL/GenBank/DDBJ whole genome shotgun (WGS) entry which is preliminary data.</text>
</comment>
<dbReference type="PROSITE" id="PS50175">
    <property type="entry name" value="ASP_PROT_RETROV"/>
    <property type="match status" value="1"/>
</dbReference>
<dbReference type="GO" id="GO:0004190">
    <property type="term" value="F:aspartic-type endopeptidase activity"/>
    <property type="evidence" value="ECO:0007669"/>
    <property type="project" value="InterPro"/>
</dbReference>
<feature type="compositionally biased region" description="Polar residues" evidence="6">
    <location>
        <begin position="1"/>
        <end position="10"/>
    </location>
</feature>
<dbReference type="SUPFAM" id="SSF50630">
    <property type="entry name" value="Acid proteases"/>
    <property type="match status" value="1"/>
</dbReference>
<dbReference type="PROSITE" id="PS00141">
    <property type="entry name" value="ASP_PROTEASE"/>
    <property type="match status" value="1"/>
</dbReference>
<dbReference type="Pfam" id="PF00078">
    <property type="entry name" value="RVT_1"/>
    <property type="match status" value="1"/>
</dbReference>
<dbReference type="InterPro" id="IPR043502">
    <property type="entry name" value="DNA/RNA_pol_sf"/>
</dbReference>
<evidence type="ECO:0000256" key="2">
    <source>
        <dbReference type="ARBA" id="ARBA00022695"/>
    </source>
</evidence>
<dbReference type="PANTHER" id="PTHR37984:SF5">
    <property type="entry name" value="PROTEIN NYNRIN-LIKE"/>
    <property type="match status" value="1"/>
</dbReference>
<dbReference type="SUPFAM" id="SSF56672">
    <property type="entry name" value="DNA/RNA polymerases"/>
    <property type="match status" value="1"/>
</dbReference>
<dbReference type="Proteomes" id="UP000735302">
    <property type="component" value="Unassembled WGS sequence"/>
</dbReference>
<keyword evidence="9" id="KW-1185">Reference proteome</keyword>
<protein>
    <submittedName>
        <fullName evidence="8">Pol polyprotein</fullName>
    </submittedName>
</protein>
<sequence>MSSPMCQTLEPTKKKPGKRQGGPTVASASAGPHDPQLFLTDRNTVRRFLVDTGAQVSVIPPTWFDKHQGQRGPPLQAANGTSISTYGSRNVSLRLNETTYDARLIIADVKRPLLGADFFRRHNLLVDLNGQRLIEADTYLSCPCSTSRVAKTELAPIERDSNKFRKVLQEFPALLQPTFTSTAVKHGVEHHICTTGPPVHSRARRLAPDRLATARKEFIEMERMGIIRKSNSPWASPLHIVAKPNGGWRPCGDYRRLNDATTPDSYPIPHIHDFYAQLADKTIFSKIDLVRGYNQIPMHPEDISKTAIWPVRIPTHAFRTKNRCSNIPASDGYCASGVDLCFRVSRRHLSSKLIRTRTSTGYPLSMQPPAECWTCDQP</sequence>
<evidence type="ECO:0000256" key="4">
    <source>
        <dbReference type="ARBA" id="ARBA00022759"/>
    </source>
</evidence>
<dbReference type="InterPro" id="IPR050951">
    <property type="entry name" value="Retrovirus_Pol_polyprotein"/>
</dbReference>
<dbReference type="GO" id="GO:0016779">
    <property type="term" value="F:nucleotidyltransferase activity"/>
    <property type="evidence" value="ECO:0007669"/>
    <property type="project" value="UniProtKB-KW"/>
</dbReference>
<feature type="region of interest" description="Disordered" evidence="6">
    <location>
        <begin position="1"/>
        <end position="34"/>
    </location>
</feature>
<evidence type="ECO:0000256" key="3">
    <source>
        <dbReference type="ARBA" id="ARBA00022722"/>
    </source>
</evidence>
<name>A0AAV3ZZZ8_9GAST</name>